<evidence type="ECO:0000313" key="2">
    <source>
        <dbReference type="EMBL" id="MFC5862503.1"/>
    </source>
</evidence>
<dbReference type="RefSeq" id="WP_263335878.1">
    <property type="nucleotide sequence ID" value="NZ_JAGSYH010000003.1"/>
</dbReference>
<reference evidence="3" key="1">
    <citation type="journal article" date="2019" name="Int. J. Syst. Evol. Microbiol.">
        <title>The Global Catalogue of Microorganisms (GCM) 10K type strain sequencing project: providing services to taxonomists for standard genome sequencing and annotation.</title>
        <authorList>
            <consortium name="The Broad Institute Genomics Platform"/>
            <consortium name="The Broad Institute Genome Sequencing Center for Infectious Disease"/>
            <person name="Wu L."/>
            <person name="Ma J."/>
        </authorList>
    </citation>
    <scope>NUCLEOTIDE SEQUENCE [LARGE SCALE GENOMIC DNA]</scope>
    <source>
        <strain evidence="3">JCM 4087</strain>
    </source>
</reference>
<keyword evidence="3" id="KW-1185">Reference proteome</keyword>
<comment type="caution">
    <text evidence="2">The sequence shown here is derived from an EMBL/GenBank/DDBJ whole genome shotgun (WGS) entry which is preliminary data.</text>
</comment>
<feature type="transmembrane region" description="Helical" evidence="1">
    <location>
        <begin position="61"/>
        <end position="81"/>
    </location>
</feature>
<dbReference type="EMBL" id="JBHSPH010000002">
    <property type="protein sequence ID" value="MFC5862503.1"/>
    <property type="molecule type" value="Genomic_DNA"/>
</dbReference>
<feature type="transmembrane region" description="Helical" evidence="1">
    <location>
        <begin position="190"/>
        <end position="215"/>
    </location>
</feature>
<feature type="transmembrane region" description="Helical" evidence="1">
    <location>
        <begin position="150"/>
        <end position="169"/>
    </location>
</feature>
<sequence>MESQPPKIAELFVYWLVPPACREEVLGDMRERYHGPAQYLVEAASTVPSVIYSRIRRTTDAVIALMEAVSIFTAYAMAAWWLNRPMLIREYGFARLAIPSAIFLAAIILADAYSDPRKHSPLKPLLGPTIGFALTYVLELNRGWALPLPILAWGGAFSVLIVSTIRLAFPPLAERPQIASIPAFWQKLELLPPSFSLKVILLPCLILLVIILHLLTTLISHS</sequence>
<evidence type="ECO:0000256" key="1">
    <source>
        <dbReference type="SAM" id="Phobius"/>
    </source>
</evidence>
<keyword evidence="1" id="KW-1133">Transmembrane helix</keyword>
<protein>
    <submittedName>
        <fullName evidence="2">Uncharacterized protein</fullName>
    </submittedName>
</protein>
<gene>
    <name evidence="2" type="ORF">ACFPT7_09400</name>
</gene>
<keyword evidence="1" id="KW-0472">Membrane</keyword>
<feature type="transmembrane region" description="Helical" evidence="1">
    <location>
        <begin position="93"/>
        <end position="113"/>
    </location>
</feature>
<dbReference type="Proteomes" id="UP001596091">
    <property type="component" value="Unassembled WGS sequence"/>
</dbReference>
<keyword evidence="1" id="KW-0812">Transmembrane</keyword>
<organism evidence="2 3">
    <name type="scientific">Acidicapsa dinghuensis</name>
    <dbReference type="NCBI Taxonomy" id="2218256"/>
    <lineage>
        <taxon>Bacteria</taxon>
        <taxon>Pseudomonadati</taxon>
        <taxon>Acidobacteriota</taxon>
        <taxon>Terriglobia</taxon>
        <taxon>Terriglobales</taxon>
        <taxon>Acidobacteriaceae</taxon>
        <taxon>Acidicapsa</taxon>
    </lineage>
</organism>
<evidence type="ECO:0000313" key="3">
    <source>
        <dbReference type="Proteomes" id="UP001596091"/>
    </source>
</evidence>
<accession>A0ABW1EEI5</accession>
<proteinExistence type="predicted"/>
<name>A0ABW1EEI5_9BACT</name>